<dbReference type="Pfam" id="PF02661">
    <property type="entry name" value="Fic"/>
    <property type="match status" value="1"/>
</dbReference>
<feature type="domain" description="Fido" evidence="2">
    <location>
        <begin position="128"/>
        <end position="289"/>
    </location>
</feature>
<dbReference type="PANTHER" id="PTHR13504">
    <property type="entry name" value="FIDO DOMAIN-CONTAINING PROTEIN DDB_G0283145"/>
    <property type="match status" value="1"/>
</dbReference>
<dbReference type="InterPro" id="IPR003812">
    <property type="entry name" value="Fido"/>
</dbReference>
<evidence type="ECO:0000313" key="4">
    <source>
        <dbReference type="Proteomes" id="UP000683360"/>
    </source>
</evidence>
<evidence type="ECO:0000259" key="2">
    <source>
        <dbReference type="PROSITE" id="PS51459"/>
    </source>
</evidence>
<comment type="caution">
    <text evidence="3">The sequence shown here is derived from an EMBL/GenBank/DDBJ whole genome shotgun (WGS) entry which is preliminary data.</text>
</comment>
<dbReference type="PANTHER" id="PTHR13504:SF38">
    <property type="entry name" value="FIDO DOMAIN-CONTAINING PROTEIN"/>
    <property type="match status" value="1"/>
</dbReference>
<organism evidence="3 4">
    <name type="scientific">Mytilus edulis</name>
    <name type="common">Blue mussel</name>
    <dbReference type="NCBI Taxonomy" id="6550"/>
    <lineage>
        <taxon>Eukaryota</taxon>
        <taxon>Metazoa</taxon>
        <taxon>Spiralia</taxon>
        <taxon>Lophotrochozoa</taxon>
        <taxon>Mollusca</taxon>
        <taxon>Bivalvia</taxon>
        <taxon>Autobranchia</taxon>
        <taxon>Pteriomorphia</taxon>
        <taxon>Mytilida</taxon>
        <taxon>Mytiloidea</taxon>
        <taxon>Mytilidae</taxon>
        <taxon>Mytilinae</taxon>
        <taxon>Mytilus</taxon>
    </lineage>
</organism>
<sequence length="331" mass="38589">MMLEFLFRLQQDENIGLDNKDTFQHVANDVLKSFEKLDKNENARSLKSIHHKIKTVMSHLVKKPKSDQDSLPNTADIKDNCFEFPTDKDKKNNKMTETRNLLRGYRHLKHEFNHLSKKDQSNYVGEIDIEKCIQECHEVLMLDLSNETKTQPGKFSVLPRSANFEGKDYPYPWYATEEIAYQAVDTIVLEYNKMVTEISEIEDKHEKLERTLKCATVLLFGFLTLHPFSDGNGRLARLLCSHCLKVLCPFPTSIYNVFSVSNRDEYVRALVDARRDLKLSPDQIEYAEDAKKVAITILEQTPNDLCSLVIESNWFTWRQFLRRIGEDIDLF</sequence>
<dbReference type="PROSITE" id="PS51459">
    <property type="entry name" value="FIDO"/>
    <property type="match status" value="1"/>
</dbReference>
<dbReference type="AlphaFoldDB" id="A0A8S3R8K6"/>
<keyword evidence="4" id="KW-1185">Reference proteome</keyword>
<keyword evidence="1" id="KW-0175">Coiled coil</keyword>
<dbReference type="Gene3D" id="1.10.3290.10">
    <property type="entry name" value="Fido-like domain"/>
    <property type="match status" value="1"/>
</dbReference>
<dbReference type="SUPFAM" id="SSF140931">
    <property type="entry name" value="Fic-like"/>
    <property type="match status" value="1"/>
</dbReference>
<gene>
    <name evidence="3" type="ORF">MEDL_18595</name>
</gene>
<dbReference type="OrthoDB" id="5952475at2759"/>
<feature type="coiled-coil region" evidence="1">
    <location>
        <begin position="191"/>
        <end position="218"/>
    </location>
</feature>
<dbReference type="Proteomes" id="UP000683360">
    <property type="component" value="Unassembled WGS sequence"/>
</dbReference>
<dbReference type="InterPro" id="IPR040198">
    <property type="entry name" value="Fido_containing"/>
</dbReference>
<name>A0A8S3R8K6_MYTED</name>
<dbReference type="EMBL" id="CAJPWZ010000938">
    <property type="protein sequence ID" value="CAG2204116.1"/>
    <property type="molecule type" value="Genomic_DNA"/>
</dbReference>
<evidence type="ECO:0000313" key="3">
    <source>
        <dbReference type="EMBL" id="CAG2204116.1"/>
    </source>
</evidence>
<reference evidence="3" key="1">
    <citation type="submission" date="2021-03" db="EMBL/GenBank/DDBJ databases">
        <authorList>
            <person name="Bekaert M."/>
        </authorList>
    </citation>
    <scope>NUCLEOTIDE SEQUENCE</scope>
</reference>
<proteinExistence type="predicted"/>
<protein>
    <recommendedName>
        <fullName evidence="2">Fido domain-containing protein</fullName>
    </recommendedName>
</protein>
<accession>A0A8S3R8K6</accession>
<dbReference type="InterPro" id="IPR036597">
    <property type="entry name" value="Fido-like_dom_sf"/>
</dbReference>
<evidence type="ECO:0000256" key="1">
    <source>
        <dbReference type="SAM" id="Coils"/>
    </source>
</evidence>